<keyword evidence="1" id="KW-1133">Transmembrane helix</keyword>
<feature type="transmembrane region" description="Helical" evidence="1">
    <location>
        <begin position="197"/>
        <end position="216"/>
    </location>
</feature>
<dbReference type="EMBL" id="JBHUNP010000001">
    <property type="protein sequence ID" value="MFD2648078.1"/>
    <property type="molecule type" value="Genomic_DNA"/>
</dbReference>
<feature type="transmembrane region" description="Helical" evidence="1">
    <location>
        <begin position="143"/>
        <end position="160"/>
    </location>
</feature>
<keyword evidence="1" id="KW-0812">Transmembrane</keyword>
<dbReference type="Proteomes" id="UP001597521">
    <property type="component" value="Unassembled WGS sequence"/>
</dbReference>
<feature type="transmembrane region" description="Helical" evidence="1">
    <location>
        <begin position="228"/>
        <end position="249"/>
    </location>
</feature>
<feature type="transmembrane region" description="Helical" evidence="1">
    <location>
        <begin position="172"/>
        <end position="191"/>
    </location>
</feature>
<name>A0ABW5QKE7_9HYPH</name>
<reference evidence="3" key="1">
    <citation type="journal article" date="2019" name="Int. J. Syst. Evol. Microbiol.">
        <title>The Global Catalogue of Microorganisms (GCM) 10K type strain sequencing project: providing services to taxonomists for standard genome sequencing and annotation.</title>
        <authorList>
            <consortium name="The Broad Institute Genomics Platform"/>
            <consortium name="The Broad Institute Genome Sequencing Center for Infectious Disease"/>
            <person name="Wu L."/>
            <person name="Ma J."/>
        </authorList>
    </citation>
    <scope>NUCLEOTIDE SEQUENCE [LARGE SCALE GENOMIC DNA]</scope>
    <source>
        <strain evidence="3">CCM 7427</strain>
    </source>
</reference>
<sequence length="342" mass="35796">MPPKLVPRTLLAATAVTAVAGLYGGLLRFGAALPFLATPVDLHGLVMMHGVFGTLVPLERAVALGRPWWFAAPLLSVTGIAMLLAGLPAGLGLLLLSAAIFALMSIRVMQLQPTAFNFSLLLGATALLLGTTVLAHTGDPTEAMPLWLVFLVLTVAGERLELSRLTGTGRRATVLFVLIAGAMLAGATPAVRQFDAGMILPAAMMAMAAWLSLNDVARHRLRAGGQTAFMAVAILCGHFWLAVAGLAALGEPQFPAMRDLFIHAVGLGFAMSMIMGHALIILPAVAGLRVAYRPAMYLPLALLQISVAARGLGLLNPNLFMMSGVATMTALVLFGAMAWFGR</sequence>
<comment type="caution">
    <text evidence="2">The sequence shown here is derived from an EMBL/GenBank/DDBJ whole genome shotgun (WGS) entry which is preliminary data.</text>
</comment>
<evidence type="ECO:0000313" key="2">
    <source>
        <dbReference type="EMBL" id="MFD2648078.1"/>
    </source>
</evidence>
<evidence type="ECO:0008006" key="4">
    <source>
        <dbReference type="Google" id="ProtNLM"/>
    </source>
</evidence>
<evidence type="ECO:0000256" key="1">
    <source>
        <dbReference type="SAM" id="Phobius"/>
    </source>
</evidence>
<organism evidence="2 3">
    <name type="scientific">Devosia albogilva</name>
    <dbReference type="NCBI Taxonomy" id="429726"/>
    <lineage>
        <taxon>Bacteria</taxon>
        <taxon>Pseudomonadati</taxon>
        <taxon>Pseudomonadota</taxon>
        <taxon>Alphaproteobacteria</taxon>
        <taxon>Hyphomicrobiales</taxon>
        <taxon>Devosiaceae</taxon>
        <taxon>Devosia</taxon>
    </lineage>
</organism>
<feature type="transmembrane region" description="Helical" evidence="1">
    <location>
        <begin position="74"/>
        <end position="103"/>
    </location>
</feature>
<feature type="transmembrane region" description="Helical" evidence="1">
    <location>
        <begin position="261"/>
        <end position="288"/>
    </location>
</feature>
<dbReference type="RefSeq" id="WP_386833150.1">
    <property type="nucleotide sequence ID" value="NZ_JBHUNP010000001.1"/>
</dbReference>
<proteinExistence type="predicted"/>
<feature type="transmembrane region" description="Helical" evidence="1">
    <location>
        <begin position="295"/>
        <end position="313"/>
    </location>
</feature>
<keyword evidence="1" id="KW-0472">Membrane</keyword>
<feature type="transmembrane region" description="Helical" evidence="1">
    <location>
        <begin position="319"/>
        <end position="340"/>
    </location>
</feature>
<protein>
    <recommendedName>
        <fullName evidence="4">NnrS family protein</fullName>
    </recommendedName>
</protein>
<evidence type="ECO:0000313" key="3">
    <source>
        <dbReference type="Proteomes" id="UP001597521"/>
    </source>
</evidence>
<keyword evidence="3" id="KW-1185">Reference proteome</keyword>
<accession>A0ABW5QKE7</accession>
<feature type="transmembrane region" description="Helical" evidence="1">
    <location>
        <begin position="115"/>
        <end position="137"/>
    </location>
</feature>
<gene>
    <name evidence="2" type="ORF">ACFSX5_09775</name>
</gene>